<sequence length="380" mass="43531">MKIMARIKDIAKLANVSPSTVSNVIHGRKNKLSPELYEKVQRILEEEHYVTHRGAQMLTKQGSRLIALILAYSRAEEESIVQDPFVSSIIGAVQSALQKEGYFLLLYANPDVELCTKITLEWNVEGIILLGAKREGYYYLRSLNSVPVVTIDTIFFPEDHSYVNVGLEDYQGALEMTRYLLSKGHEKIAFLSLMDGMDVLRKDAIDNIRYQGYLQAYEEKNLAADRSLCRNLSYDGKIRQKQYKDFYREKFWDCTALFFTADIMALEMMSFCMDQGLKVPEDISIAGYDGISAAKRARPRLCTICQDSTEKGRRAVTELLFLLKEEQDIGTCKKDIRLPVFLEEGSSVQALRERQQSPGLELHLQKESELKDREKFLEEV</sequence>
<proteinExistence type="predicted"/>
<organism evidence="5 6">
    <name type="scientific">Oribacterium sinus</name>
    <dbReference type="NCBI Taxonomy" id="237576"/>
    <lineage>
        <taxon>Bacteria</taxon>
        <taxon>Bacillati</taxon>
        <taxon>Bacillota</taxon>
        <taxon>Clostridia</taxon>
        <taxon>Lachnospirales</taxon>
        <taxon>Lachnospiraceae</taxon>
        <taxon>Oribacterium</taxon>
    </lineage>
</organism>
<evidence type="ECO:0000256" key="2">
    <source>
        <dbReference type="ARBA" id="ARBA00023125"/>
    </source>
</evidence>
<protein>
    <submittedName>
        <fullName evidence="5">LacI family DNA-binding transcriptional regulator</fullName>
    </submittedName>
</protein>
<dbReference type="CDD" id="cd01392">
    <property type="entry name" value="HTH_LacI"/>
    <property type="match status" value="1"/>
</dbReference>
<dbReference type="SUPFAM" id="SSF53822">
    <property type="entry name" value="Periplasmic binding protein-like I"/>
    <property type="match status" value="1"/>
</dbReference>
<name>A0A930DNN8_9FIRM</name>
<accession>A0A930DNN8</accession>
<evidence type="ECO:0000256" key="3">
    <source>
        <dbReference type="ARBA" id="ARBA00023163"/>
    </source>
</evidence>
<evidence type="ECO:0000259" key="4">
    <source>
        <dbReference type="PROSITE" id="PS50932"/>
    </source>
</evidence>
<dbReference type="SUPFAM" id="SSF47413">
    <property type="entry name" value="lambda repressor-like DNA-binding domains"/>
    <property type="match status" value="1"/>
</dbReference>
<comment type="caution">
    <text evidence="5">The sequence shown here is derived from an EMBL/GenBank/DDBJ whole genome shotgun (WGS) entry which is preliminary data.</text>
</comment>
<feature type="domain" description="HTH lacI-type" evidence="4">
    <location>
        <begin position="5"/>
        <end position="60"/>
    </location>
</feature>
<dbReference type="EMBL" id="JABZRA010000106">
    <property type="protein sequence ID" value="MBF1273205.1"/>
    <property type="molecule type" value="Genomic_DNA"/>
</dbReference>
<dbReference type="Pfam" id="PF13377">
    <property type="entry name" value="Peripla_BP_3"/>
    <property type="match status" value="1"/>
</dbReference>
<dbReference type="GO" id="GO:0000976">
    <property type="term" value="F:transcription cis-regulatory region binding"/>
    <property type="evidence" value="ECO:0007669"/>
    <property type="project" value="TreeGrafter"/>
</dbReference>
<dbReference type="InterPro" id="IPR000843">
    <property type="entry name" value="HTH_LacI"/>
</dbReference>
<keyword evidence="1" id="KW-0805">Transcription regulation</keyword>
<dbReference type="PANTHER" id="PTHR30146:SF24">
    <property type="entry name" value="XYLOSE OPERON REGULATORY PROTEIN"/>
    <property type="match status" value="1"/>
</dbReference>
<dbReference type="PROSITE" id="PS50932">
    <property type="entry name" value="HTH_LACI_2"/>
    <property type="match status" value="1"/>
</dbReference>
<reference evidence="5" key="1">
    <citation type="submission" date="2020-04" db="EMBL/GenBank/DDBJ databases">
        <title>Deep metagenomics examines the oral microbiome during advanced dental caries in children, revealing novel taxa and co-occurrences with host molecules.</title>
        <authorList>
            <person name="Baker J.L."/>
            <person name="Morton J.T."/>
            <person name="Dinis M."/>
            <person name="Alvarez R."/>
            <person name="Tran N.C."/>
            <person name="Knight R."/>
            <person name="Edlund A."/>
        </authorList>
    </citation>
    <scope>NUCLEOTIDE SEQUENCE</scope>
    <source>
        <strain evidence="5">JCVI_38_bin.19</strain>
    </source>
</reference>
<dbReference type="Pfam" id="PF00356">
    <property type="entry name" value="LacI"/>
    <property type="match status" value="1"/>
</dbReference>
<keyword evidence="2 5" id="KW-0238">DNA-binding</keyword>
<dbReference type="Proteomes" id="UP000775770">
    <property type="component" value="Unassembled WGS sequence"/>
</dbReference>
<evidence type="ECO:0000313" key="6">
    <source>
        <dbReference type="Proteomes" id="UP000775770"/>
    </source>
</evidence>
<dbReference type="Gene3D" id="1.10.260.40">
    <property type="entry name" value="lambda repressor-like DNA-binding domains"/>
    <property type="match status" value="1"/>
</dbReference>
<dbReference type="InterPro" id="IPR046335">
    <property type="entry name" value="LacI/GalR-like_sensor"/>
</dbReference>
<dbReference type="AlphaFoldDB" id="A0A930DNN8"/>
<dbReference type="InterPro" id="IPR010982">
    <property type="entry name" value="Lambda_DNA-bd_dom_sf"/>
</dbReference>
<evidence type="ECO:0000313" key="5">
    <source>
        <dbReference type="EMBL" id="MBF1273205.1"/>
    </source>
</evidence>
<gene>
    <name evidence="5" type="ORF">HXM90_07300</name>
</gene>
<evidence type="ECO:0000256" key="1">
    <source>
        <dbReference type="ARBA" id="ARBA00023015"/>
    </source>
</evidence>
<dbReference type="SMART" id="SM00354">
    <property type="entry name" value="HTH_LACI"/>
    <property type="match status" value="1"/>
</dbReference>
<dbReference type="Gene3D" id="3.40.50.2300">
    <property type="match status" value="2"/>
</dbReference>
<keyword evidence="3" id="KW-0804">Transcription</keyword>
<dbReference type="PROSITE" id="PS00356">
    <property type="entry name" value="HTH_LACI_1"/>
    <property type="match status" value="1"/>
</dbReference>
<dbReference type="GO" id="GO:0003700">
    <property type="term" value="F:DNA-binding transcription factor activity"/>
    <property type="evidence" value="ECO:0007669"/>
    <property type="project" value="TreeGrafter"/>
</dbReference>
<dbReference type="InterPro" id="IPR028082">
    <property type="entry name" value="Peripla_BP_I"/>
</dbReference>
<dbReference type="CDD" id="cd06267">
    <property type="entry name" value="PBP1_LacI_sugar_binding-like"/>
    <property type="match status" value="1"/>
</dbReference>
<dbReference type="PANTHER" id="PTHR30146">
    <property type="entry name" value="LACI-RELATED TRANSCRIPTIONAL REPRESSOR"/>
    <property type="match status" value="1"/>
</dbReference>